<sequence>MDGQLDSHPKTLSKLSSPHITWVRSLPDRHGSNKPTFPGLPQRYLMGLCYATEADDNESNLEMSFPARQIESPQRGKIVCIKYLIFSPVDWNVIMQVHCSNKRDSVVNNVIGILFIPLEC</sequence>
<accession>A0A8X6QY78</accession>
<keyword evidence="2" id="KW-1185">Reference proteome</keyword>
<dbReference type="AlphaFoldDB" id="A0A8X6QY78"/>
<organism evidence="1 2">
    <name type="scientific">Nephila pilipes</name>
    <name type="common">Giant wood spider</name>
    <name type="synonym">Nephila maculata</name>
    <dbReference type="NCBI Taxonomy" id="299642"/>
    <lineage>
        <taxon>Eukaryota</taxon>
        <taxon>Metazoa</taxon>
        <taxon>Ecdysozoa</taxon>
        <taxon>Arthropoda</taxon>
        <taxon>Chelicerata</taxon>
        <taxon>Arachnida</taxon>
        <taxon>Araneae</taxon>
        <taxon>Araneomorphae</taxon>
        <taxon>Entelegynae</taxon>
        <taxon>Araneoidea</taxon>
        <taxon>Nephilidae</taxon>
        <taxon>Nephila</taxon>
    </lineage>
</organism>
<dbReference type="Proteomes" id="UP000887013">
    <property type="component" value="Unassembled WGS sequence"/>
</dbReference>
<reference evidence="1" key="1">
    <citation type="submission" date="2020-08" db="EMBL/GenBank/DDBJ databases">
        <title>Multicomponent nature underlies the extraordinary mechanical properties of spider dragline silk.</title>
        <authorList>
            <person name="Kono N."/>
            <person name="Nakamura H."/>
            <person name="Mori M."/>
            <person name="Yoshida Y."/>
            <person name="Ohtoshi R."/>
            <person name="Malay A.D."/>
            <person name="Moran D.A.P."/>
            <person name="Tomita M."/>
            <person name="Numata K."/>
            <person name="Arakawa K."/>
        </authorList>
    </citation>
    <scope>NUCLEOTIDE SEQUENCE</scope>
</reference>
<evidence type="ECO:0000313" key="2">
    <source>
        <dbReference type="Proteomes" id="UP000887013"/>
    </source>
</evidence>
<comment type="caution">
    <text evidence="1">The sequence shown here is derived from an EMBL/GenBank/DDBJ whole genome shotgun (WGS) entry which is preliminary data.</text>
</comment>
<proteinExistence type="predicted"/>
<protein>
    <submittedName>
        <fullName evidence="1">Uncharacterized protein</fullName>
    </submittedName>
</protein>
<evidence type="ECO:0000313" key="1">
    <source>
        <dbReference type="EMBL" id="GFU45616.1"/>
    </source>
</evidence>
<name>A0A8X6QY78_NEPPI</name>
<dbReference type="EMBL" id="BMAW01036749">
    <property type="protein sequence ID" value="GFU45616.1"/>
    <property type="molecule type" value="Genomic_DNA"/>
</dbReference>
<gene>
    <name evidence="1" type="ORF">NPIL_272741</name>
</gene>